<dbReference type="Proteomes" id="UP000007517">
    <property type="component" value="Chromosome"/>
</dbReference>
<dbReference type="CDD" id="cd00085">
    <property type="entry name" value="HNHc"/>
    <property type="match status" value="1"/>
</dbReference>
<dbReference type="STRING" id="1146883.BLASA_0683"/>
<dbReference type="KEGG" id="bsd:BLASA_0683"/>
<evidence type="ECO:0000259" key="2">
    <source>
        <dbReference type="Pfam" id="PF02720"/>
    </source>
</evidence>
<evidence type="ECO:0000256" key="1">
    <source>
        <dbReference type="SAM" id="MobiDB-lite"/>
    </source>
</evidence>
<evidence type="ECO:0000313" key="3">
    <source>
        <dbReference type="EMBL" id="CCG01639.1"/>
    </source>
</evidence>
<feature type="region of interest" description="Disordered" evidence="1">
    <location>
        <begin position="421"/>
        <end position="444"/>
    </location>
</feature>
<dbReference type="InterPro" id="IPR003870">
    <property type="entry name" value="DUF222"/>
</dbReference>
<dbReference type="EMBL" id="FO117623">
    <property type="protein sequence ID" value="CCG01639.1"/>
    <property type="molecule type" value="Genomic_DNA"/>
</dbReference>
<proteinExistence type="predicted"/>
<dbReference type="OrthoDB" id="5188087at2"/>
<evidence type="ECO:0000313" key="4">
    <source>
        <dbReference type="Proteomes" id="UP000007517"/>
    </source>
</evidence>
<gene>
    <name evidence="3" type="ordered locus">BLASA_0683</name>
</gene>
<keyword evidence="4" id="KW-1185">Reference proteome</keyword>
<sequence length="703" mass="74637">MAVGRATIVLATHHYRDPFLSVAEHMIEHMEQEPTVAAGTSGTSGAPVAGWASGPLGAVQAADREIARQTAVRARAVAEFAASRPASVDRQPGEPGAMSAERRAARPQVLADVSEWAAQELAVALSLSTEAAEQLLTRSLTLVHRLPGTLAALEAGVLHVGHLWTMLERVAPITDDAVRARTEKALLDWAADRVTTPAQLAAKARRLGLARQDAERLLQALRERGVSVRPDRRDGMAVVESLLSVPEAQAVVDVLGRYADALDDPEDRRTRGQKMADVLLDLVLRPGESRLPPVQAQLTVVAGVRTLAGGEEPGEIGGEPVPAEMVRALARGLGLLAPAAAGPADTGSTGEGPRPGHLLAQWEVETSPPETWPDWLRDADERWWAEMEARVLAGGWGGEEDPPPEVRQRLWDEDVRGAAQLRADDGGPGAAHAAVPTREGERWAATESASCGAPAPAPAPAPAGLWPAAHAAVDEASLALLALDRAMNRASGAVDRARLADHEDEESWRRSPAGRIDAAGSDLAALVAATAPQRAALAELLDRSGGGTLVDRPRIAVVDELTGALLALTDARELRRRAHCGRPACTRRPETCEHDLTGRPGLGPPPPTDGYRPGAALDRYLRARDRRCRFAGCRRRVPRGGELDHNTPYPDGPTSAENLTGFCTGHHRGKHQAPGWTYDLDPTGTLTVTTPTGLVAQTEPPPF</sequence>
<dbReference type="eggNOG" id="COG1403">
    <property type="taxonomic scope" value="Bacteria"/>
</dbReference>
<dbReference type="AlphaFoldDB" id="H6RRJ6"/>
<accession>H6RRJ6</accession>
<reference evidence="3 4" key="1">
    <citation type="journal article" date="2012" name="J. Bacteriol.">
        <title>Genome Sequence of Blastococcus saxobsidens DD2, a Stone-Inhabiting Bacterium.</title>
        <authorList>
            <person name="Chouaia B."/>
            <person name="Crotti E."/>
            <person name="Brusetti L."/>
            <person name="Daffonchio D."/>
            <person name="Essoussi I."/>
            <person name="Nouioui I."/>
            <person name="Sbissi I."/>
            <person name="Ghodhbane-Gtari F."/>
            <person name="Gtari M."/>
            <person name="Vacherie B."/>
            <person name="Barbe V."/>
            <person name="Medigue C."/>
            <person name="Gury J."/>
            <person name="Pujic P."/>
            <person name="Normand P."/>
        </authorList>
    </citation>
    <scope>NUCLEOTIDE SEQUENCE [LARGE SCALE GENOMIC DNA]</scope>
    <source>
        <strain evidence="3 4">DD2</strain>
    </source>
</reference>
<feature type="region of interest" description="Disordered" evidence="1">
    <location>
        <begin position="493"/>
        <end position="513"/>
    </location>
</feature>
<feature type="domain" description="DUF222" evidence="2">
    <location>
        <begin position="104"/>
        <end position="332"/>
    </location>
</feature>
<dbReference type="Pfam" id="PF02720">
    <property type="entry name" value="DUF222"/>
    <property type="match status" value="1"/>
</dbReference>
<feature type="region of interest" description="Disordered" evidence="1">
    <location>
        <begin position="591"/>
        <end position="614"/>
    </location>
</feature>
<dbReference type="InterPro" id="IPR003615">
    <property type="entry name" value="HNH_nuc"/>
</dbReference>
<organism evidence="3 4">
    <name type="scientific">Blastococcus saxobsidens (strain DD2)</name>
    <dbReference type="NCBI Taxonomy" id="1146883"/>
    <lineage>
        <taxon>Bacteria</taxon>
        <taxon>Bacillati</taxon>
        <taxon>Actinomycetota</taxon>
        <taxon>Actinomycetes</taxon>
        <taxon>Geodermatophilales</taxon>
        <taxon>Geodermatophilaceae</taxon>
        <taxon>Blastococcus</taxon>
    </lineage>
</organism>
<protein>
    <recommendedName>
        <fullName evidence="2">DUF222 domain-containing protein</fullName>
    </recommendedName>
</protein>
<reference evidence="4" key="2">
    <citation type="submission" date="2012-02" db="EMBL/GenBank/DDBJ databases">
        <title>Complete genome sequence of Blastococcus saxobsidens strain DD2.</title>
        <authorList>
            <person name="Genoscope."/>
        </authorList>
    </citation>
    <scope>NUCLEOTIDE SEQUENCE [LARGE SCALE GENOMIC DNA]</scope>
    <source>
        <strain evidence="4">DD2</strain>
    </source>
</reference>
<name>H6RRJ6_BLASD</name>
<dbReference type="HOGENOM" id="CLU_399386_0_0_11"/>